<organism evidence="1 2">
    <name type="scientific">Aquimarina amphilecti</name>
    <dbReference type="NCBI Taxonomy" id="1038014"/>
    <lineage>
        <taxon>Bacteria</taxon>
        <taxon>Pseudomonadati</taxon>
        <taxon>Bacteroidota</taxon>
        <taxon>Flavobacteriia</taxon>
        <taxon>Flavobacteriales</taxon>
        <taxon>Flavobacteriaceae</taxon>
        <taxon>Aquimarina</taxon>
    </lineage>
</organism>
<dbReference type="Pfam" id="PF08889">
    <property type="entry name" value="WbqC"/>
    <property type="match status" value="1"/>
</dbReference>
<evidence type="ECO:0000313" key="2">
    <source>
        <dbReference type="Proteomes" id="UP000198521"/>
    </source>
</evidence>
<dbReference type="EMBL" id="FOAB01000006">
    <property type="protein sequence ID" value="SEL86011.1"/>
    <property type="molecule type" value="Genomic_DNA"/>
</dbReference>
<dbReference type="RefSeq" id="WP_091410857.1">
    <property type="nucleotide sequence ID" value="NZ_FOAB01000006.1"/>
</dbReference>
<dbReference type="Proteomes" id="UP000198521">
    <property type="component" value="Unassembled WGS sequence"/>
</dbReference>
<dbReference type="STRING" id="1038014.SAMN04487910_3512"/>
<accession>A0A1H7TML3</accession>
<evidence type="ECO:0000313" key="1">
    <source>
        <dbReference type="EMBL" id="SEL86011.1"/>
    </source>
</evidence>
<dbReference type="OrthoDB" id="1523452at2"/>
<sequence>MKNPLLHPMYFGSISQYAVIAQSDSIIFENEDNYQKQTYRNRTYIYGANGKLLLTIPIKHSGTKDNTKILYRDVRIENEFKWQPLHWKSIESAYRTSPFFEYYEDEIAHLFEKRKDFLLDFNYECTEIICECLQLDVSNTKTANYQKDPENSTDLRMLVNAKKEKVYELSPYIQVFSDKHGFIPNLSILDLLFNEGTNALTYLENQSVF</sequence>
<reference evidence="1 2" key="1">
    <citation type="submission" date="2016-10" db="EMBL/GenBank/DDBJ databases">
        <authorList>
            <person name="de Groot N.N."/>
        </authorList>
    </citation>
    <scope>NUCLEOTIDE SEQUENCE [LARGE SCALE GENOMIC DNA]</scope>
    <source>
        <strain evidence="1 2">DSM 25232</strain>
    </source>
</reference>
<dbReference type="InterPro" id="IPR014985">
    <property type="entry name" value="WbqC"/>
</dbReference>
<protein>
    <submittedName>
        <fullName evidence="1">WbqC-like protein family protein</fullName>
    </submittedName>
</protein>
<proteinExistence type="predicted"/>
<keyword evidence="2" id="KW-1185">Reference proteome</keyword>
<gene>
    <name evidence="1" type="ORF">SAMN04487910_3512</name>
</gene>
<name>A0A1H7TML3_AQUAM</name>
<dbReference type="AlphaFoldDB" id="A0A1H7TML3"/>